<evidence type="ECO:0000313" key="2">
    <source>
        <dbReference type="Proteomes" id="UP001176961"/>
    </source>
</evidence>
<dbReference type="Proteomes" id="UP001176961">
    <property type="component" value="Unassembled WGS sequence"/>
</dbReference>
<gene>
    <name evidence="1" type="ORF">CYNAS_LOCUS4236</name>
</gene>
<accession>A0AA36GF79</accession>
<evidence type="ECO:0000313" key="1">
    <source>
        <dbReference type="EMBL" id="CAJ0592253.1"/>
    </source>
</evidence>
<protein>
    <submittedName>
        <fullName evidence="1">Uncharacterized protein</fullName>
    </submittedName>
</protein>
<keyword evidence="2" id="KW-1185">Reference proteome</keyword>
<name>A0AA36GF79_CYLNA</name>
<reference evidence="1" key="1">
    <citation type="submission" date="2023-07" db="EMBL/GenBank/DDBJ databases">
        <authorList>
            <consortium name="CYATHOMIX"/>
        </authorList>
    </citation>
    <scope>NUCLEOTIDE SEQUENCE</scope>
    <source>
        <strain evidence="1">N/A</strain>
    </source>
</reference>
<proteinExistence type="predicted"/>
<comment type="caution">
    <text evidence="1">The sequence shown here is derived from an EMBL/GenBank/DDBJ whole genome shotgun (WGS) entry which is preliminary data.</text>
</comment>
<dbReference type="AlphaFoldDB" id="A0AA36GF79"/>
<dbReference type="EMBL" id="CATQJL010000043">
    <property type="protein sequence ID" value="CAJ0592253.1"/>
    <property type="molecule type" value="Genomic_DNA"/>
</dbReference>
<sequence>MKMYIYICLAQKKDHDKWELFLDAEADQTQIENMIKCLLLWDIEKAYKEVHGKLLKMPPFGTAGEDLKAAYERELGLEEQKRREGQECSIRITFPTEDNLWFICPTYAKFTKFLNEVVKNYVVGLEQGKDNMTVCKEVLEHLRKNGGGYINKDQFDDDGHSAFGQIRDWGNWENPSDAADEEDYDWQVLTDSSSKKLDELLDEVRAKYSNTRD</sequence>
<organism evidence="1 2">
    <name type="scientific">Cylicocyclus nassatus</name>
    <name type="common">Nematode worm</name>
    <dbReference type="NCBI Taxonomy" id="53992"/>
    <lineage>
        <taxon>Eukaryota</taxon>
        <taxon>Metazoa</taxon>
        <taxon>Ecdysozoa</taxon>
        <taxon>Nematoda</taxon>
        <taxon>Chromadorea</taxon>
        <taxon>Rhabditida</taxon>
        <taxon>Rhabditina</taxon>
        <taxon>Rhabditomorpha</taxon>
        <taxon>Strongyloidea</taxon>
        <taxon>Strongylidae</taxon>
        <taxon>Cylicocyclus</taxon>
    </lineage>
</organism>